<dbReference type="InterPro" id="IPR005236">
    <property type="entry name" value="Dihydropt_synth"/>
</dbReference>
<accession>A0A0W8FJQ5</accession>
<dbReference type="InterPro" id="IPR011005">
    <property type="entry name" value="Dihydropteroate_synth-like_sf"/>
</dbReference>
<organism evidence="2">
    <name type="scientific">hydrocarbon metagenome</name>
    <dbReference type="NCBI Taxonomy" id="938273"/>
    <lineage>
        <taxon>unclassified sequences</taxon>
        <taxon>metagenomes</taxon>
        <taxon>ecological metagenomes</taxon>
    </lineage>
</organism>
<dbReference type="SUPFAM" id="SSF51717">
    <property type="entry name" value="Dihydropteroate synthetase-like"/>
    <property type="match status" value="1"/>
</dbReference>
<protein>
    <recommendedName>
        <fullName evidence="1">DUF4346 domain-containing protein</fullName>
    </recommendedName>
</protein>
<evidence type="ECO:0000259" key="1">
    <source>
        <dbReference type="Pfam" id="PF14251"/>
    </source>
</evidence>
<dbReference type="NCBIfam" id="TIGR00284">
    <property type="entry name" value="dihydropteroate synthase-like protein"/>
    <property type="match status" value="1"/>
</dbReference>
<sequence>MRILLPTGSITASMVREAADRFADRYDADVVTTGEIASFLSPGQLARLLAGRDYDMVIVSGMCTASFEEVEERTGIPVYRGPRHAADLGFVLSALDAIELSRTVPADDFLAAQRREEAYRKIQRREEEASYDYLIRGVRIGGTARIKVLAEIMDAHRREDLREEAERFLADGADIVDLGFGFDATPRDVRRCFSELADLDAPLAADTQDPALIEAALGRADLVLSLHEGNIPIIGKAVADAGAAAVVVPREKGLLENIRAAEEAGICCVIADPLLQPVGSGLVRSLAEFRDIPRPLFFGGGNVAELLDADSPGANALLCGMAYEVDAAVVFTSEHSDKTQGSVAEMRRATEMMALMAGRPYPKDLGLDLLVIKEKRRRREPPLDYGEEMQAPPAPDEIVYDPLGCIRIGIEGDQIVAVHNGKAVRGKAWEDVVHTLLENGCVSRLDHAAYLGKELFKAELAVRFNRSFEQDGPF</sequence>
<feature type="domain" description="DUF4346" evidence="1">
    <location>
        <begin position="401"/>
        <end position="471"/>
    </location>
</feature>
<comment type="caution">
    <text evidence="2">The sequence shown here is derived from an EMBL/GenBank/DDBJ whole genome shotgun (WGS) entry which is preliminary data.</text>
</comment>
<name>A0A0W8FJQ5_9ZZZZ</name>
<dbReference type="EMBL" id="LNQE01001099">
    <property type="protein sequence ID" value="KUG21120.1"/>
    <property type="molecule type" value="Genomic_DNA"/>
</dbReference>
<dbReference type="Gene3D" id="3.20.20.20">
    <property type="entry name" value="Dihydropteroate synthase-like"/>
    <property type="match status" value="1"/>
</dbReference>
<dbReference type="AlphaFoldDB" id="A0A0W8FJQ5"/>
<evidence type="ECO:0000313" key="2">
    <source>
        <dbReference type="EMBL" id="KUG21120.1"/>
    </source>
</evidence>
<gene>
    <name evidence="2" type="ORF">ASZ90_009149</name>
</gene>
<dbReference type="Pfam" id="PF14251">
    <property type="entry name" value="PterinBD-DUF4346"/>
    <property type="match status" value="1"/>
</dbReference>
<dbReference type="InterPro" id="IPR025595">
    <property type="entry name" value="PterinBD-DUF4346"/>
</dbReference>
<reference evidence="2" key="1">
    <citation type="journal article" date="2015" name="Proc. Natl. Acad. Sci. U.S.A.">
        <title>Networks of energetic and metabolic interactions define dynamics in microbial communities.</title>
        <authorList>
            <person name="Embree M."/>
            <person name="Liu J.K."/>
            <person name="Al-Bassam M.M."/>
            <person name="Zengler K."/>
        </authorList>
    </citation>
    <scope>NUCLEOTIDE SEQUENCE</scope>
</reference>
<proteinExistence type="predicted"/>